<dbReference type="GO" id="GO:0016712">
    <property type="term" value="F:oxidoreductase activity, acting on paired donors, with incorporation or reduction of molecular oxygen, reduced flavin or flavoprotein as one donor, and incorporation of one atom of oxygen"/>
    <property type="evidence" value="ECO:0007669"/>
    <property type="project" value="TreeGrafter"/>
</dbReference>
<name>A0AAW3DHX5_9AVES</name>
<comment type="cofactor">
    <cofactor evidence="1 6">
        <name>heme</name>
        <dbReference type="ChEBI" id="CHEBI:30413"/>
    </cofactor>
</comment>
<keyword evidence="5 6" id="KW-0408">Iron</keyword>
<evidence type="ECO:0000256" key="7">
    <source>
        <dbReference type="RuleBase" id="RU000461"/>
    </source>
</evidence>
<dbReference type="PANTHER" id="PTHR24300:SF177">
    <property type="entry name" value="CYTOCHROME P450 2J2"/>
    <property type="match status" value="1"/>
</dbReference>
<dbReference type="GO" id="GO:0020037">
    <property type="term" value="F:heme binding"/>
    <property type="evidence" value="ECO:0007669"/>
    <property type="project" value="InterPro"/>
</dbReference>
<evidence type="ECO:0000256" key="3">
    <source>
        <dbReference type="ARBA" id="ARBA00022617"/>
    </source>
</evidence>
<dbReference type="GO" id="GO:0005506">
    <property type="term" value="F:iron ion binding"/>
    <property type="evidence" value="ECO:0007669"/>
    <property type="project" value="InterPro"/>
</dbReference>
<dbReference type="Pfam" id="PF00067">
    <property type="entry name" value="p450"/>
    <property type="match status" value="1"/>
</dbReference>
<dbReference type="InterPro" id="IPR017972">
    <property type="entry name" value="Cyt_P450_CS"/>
</dbReference>
<dbReference type="EMBL" id="JMFR01039006">
    <property type="protein sequence ID" value="KFU98369.1"/>
    <property type="molecule type" value="Genomic_DNA"/>
</dbReference>
<evidence type="ECO:0000256" key="1">
    <source>
        <dbReference type="ARBA" id="ARBA00001971"/>
    </source>
</evidence>
<dbReference type="InterPro" id="IPR002401">
    <property type="entry name" value="Cyt_P450_E_grp-I"/>
</dbReference>
<dbReference type="GO" id="GO:0006082">
    <property type="term" value="P:organic acid metabolic process"/>
    <property type="evidence" value="ECO:0007669"/>
    <property type="project" value="TreeGrafter"/>
</dbReference>
<dbReference type="PANTHER" id="PTHR24300">
    <property type="entry name" value="CYTOCHROME P450 508A4-RELATED"/>
    <property type="match status" value="1"/>
</dbReference>
<feature type="binding site" description="axial binding residue" evidence="6">
    <location>
        <position position="51"/>
    </location>
    <ligand>
        <name>heme</name>
        <dbReference type="ChEBI" id="CHEBI:30413"/>
    </ligand>
    <ligandPart>
        <name>Fe</name>
        <dbReference type="ChEBI" id="CHEBI:18248"/>
    </ligandPart>
</feature>
<evidence type="ECO:0000256" key="2">
    <source>
        <dbReference type="ARBA" id="ARBA00010617"/>
    </source>
</evidence>
<dbReference type="SUPFAM" id="SSF48264">
    <property type="entry name" value="Cytochrome P450"/>
    <property type="match status" value="1"/>
</dbReference>
<dbReference type="PRINTS" id="PR00463">
    <property type="entry name" value="EP450I"/>
</dbReference>
<dbReference type="InterPro" id="IPR036396">
    <property type="entry name" value="Cyt_P450_sf"/>
</dbReference>
<proteinExistence type="inferred from homology"/>
<keyword evidence="9" id="KW-1185">Reference proteome</keyword>
<feature type="non-terminal residue" evidence="8">
    <location>
        <position position="1"/>
    </location>
</feature>
<evidence type="ECO:0000256" key="6">
    <source>
        <dbReference type="PIRSR" id="PIRSR602401-1"/>
    </source>
</evidence>
<evidence type="ECO:0000256" key="4">
    <source>
        <dbReference type="ARBA" id="ARBA00022723"/>
    </source>
</evidence>
<dbReference type="Proteomes" id="UP000053149">
    <property type="component" value="Unassembled WGS sequence"/>
</dbReference>
<evidence type="ECO:0000313" key="9">
    <source>
        <dbReference type="Proteomes" id="UP000053149"/>
    </source>
</evidence>
<dbReference type="AlphaFoldDB" id="A0AAW3DHX5"/>
<gene>
    <name evidence="8" type="ORF">N339_09985</name>
</gene>
<keyword evidence="3 6" id="KW-0349">Heme</keyword>
<dbReference type="PROSITE" id="PS00086">
    <property type="entry name" value="CYTOCHROME_P450"/>
    <property type="match status" value="1"/>
</dbReference>
<protein>
    <submittedName>
        <fullName evidence="8">Cytochrome P450 2J6</fullName>
    </submittedName>
</protein>
<organism evidence="8 9">
    <name type="scientific">Pterocles gutturalis</name>
    <name type="common">yellow-throated sandgrouse</name>
    <dbReference type="NCBI Taxonomy" id="240206"/>
    <lineage>
        <taxon>Eukaryota</taxon>
        <taxon>Metazoa</taxon>
        <taxon>Chordata</taxon>
        <taxon>Craniata</taxon>
        <taxon>Vertebrata</taxon>
        <taxon>Euteleostomi</taxon>
        <taxon>Archelosauria</taxon>
        <taxon>Archosauria</taxon>
        <taxon>Dinosauria</taxon>
        <taxon>Saurischia</taxon>
        <taxon>Theropoda</taxon>
        <taxon>Coelurosauria</taxon>
        <taxon>Aves</taxon>
        <taxon>Neognathae</taxon>
        <taxon>Neoaves</taxon>
        <taxon>Columbimorphae</taxon>
        <taxon>Pterocliformes</taxon>
        <taxon>Pteroclidae</taxon>
        <taxon>Pterocles</taxon>
    </lineage>
</organism>
<dbReference type="GO" id="GO:0005737">
    <property type="term" value="C:cytoplasm"/>
    <property type="evidence" value="ECO:0007669"/>
    <property type="project" value="TreeGrafter"/>
</dbReference>
<reference evidence="8 9" key="1">
    <citation type="journal article" date="2014" name="Science">
        <title>Comparative genomics reveals insights into avian genome evolution and adaptation.</title>
        <authorList>
            <consortium name="Avian Genome Consortium"/>
            <person name="Zhang G."/>
            <person name="Li C."/>
            <person name="Li Q."/>
            <person name="Li B."/>
            <person name="Larkin D.M."/>
            <person name="Lee C."/>
            <person name="Storz J.F."/>
            <person name="Antunes A."/>
            <person name="Greenwold M.J."/>
            <person name="Meredith R.W."/>
            <person name="Odeen A."/>
            <person name="Cui J."/>
            <person name="Zhou Q."/>
            <person name="Xu L."/>
            <person name="Pan H."/>
            <person name="Wang Z."/>
            <person name="Jin L."/>
            <person name="Zhang P."/>
            <person name="Hu H."/>
            <person name="Yang W."/>
            <person name="Hu J."/>
            <person name="Xiao J."/>
            <person name="Yang Z."/>
            <person name="Liu Y."/>
            <person name="Xie Q."/>
            <person name="Yu H."/>
            <person name="Lian J."/>
            <person name="Wen P."/>
            <person name="Zhang F."/>
            <person name="Li H."/>
            <person name="Zeng Y."/>
            <person name="Xiong Z."/>
            <person name="Liu S."/>
            <person name="Zhou L."/>
            <person name="Huang Z."/>
            <person name="An N."/>
            <person name="Wang J."/>
            <person name="Zheng Q."/>
            <person name="Xiong Y."/>
            <person name="Wang G."/>
            <person name="Wang B."/>
            <person name="Wang J."/>
            <person name="Fan Y."/>
            <person name="da Fonseca R.R."/>
            <person name="Alfaro-Nunez A."/>
            <person name="Schubert M."/>
            <person name="Orlando L."/>
            <person name="Mourier T."/>
            <person name="Howard J.T."/>
            <person name="Ganapathy G."/>
            <person name="Pfenning A."/>
            <person name="Whitney O."/>
            <person name="Rivas M.V."/>
            <person name="Hara E."/>
            <person name="Smith J."/>
            <person name="Farre M."/>
            <person name="Narayan J."/>
            <person name="Slavov G."/>
            <person name="Romanov M.N."/>
            <person name="Borges R."/>
            <person name="Machado J.P."/>
            <person name="Khan I."/>
            <person name="Springer M.S."/>
            <person name="Gatesy J."/>
            <person name="Hoffmann F.G."/>
            <person name="Opazo J.C."/>
            <person name="Hastad O."/>
            <person name="Sawyer R.H."/>
            <person name="Kim H."/>
            <person name="Kim K.W."/>
            <person name="Kim H.J."/>
            <person name="Cho S."/>
            <person name="Li N."/>
            <person name="Huang Y."/>
            <person name="Bruford M.W."/>
            <person name="Zhan X."/>
            <person name="Dixon A."/>
            <person name="Bertelsen M.F."/>
            <person name="Derryberry E."/>
            <person name="Warren W."/>
            <person name="Wilson R.K."/>
            <person name="Li S."/>
            <person name="Ray D.A."/>
            <person name="Green R.E."/>
            <person name="O'Brien S.J."/>
            <person name="Griffin D."/>
            <person name="Johnson W.E."/>
            <person name="Haussler D."/>
            <person name="Ryder O.A."/>
            <person name="Willerslev E."/>
            <person name="Graves G.R."/>
            <person name="Alstrom P."/>
            <person name="Fjeldsa J."/>
            <person name="Mindell D.P."/>
            <person name="Edwards S.V."/>
            <person name="Braun E.L."/>
            <person name="Rahbek C."/>
            <person name="Burt D.W."/>
            <person name="Houde P."/>
            <person name="Zhang Y."/>
            <person name="Yang H."/>
            <person name="Wang J."/>
            <person name="Jarvis E.D."/>
            <person name="Gilbert M.T."/>
            <person name="Wang J."/>
        </authorList>
    </citation>
    <scope>NUCLEOTIDE SEQUENCE [LARGE SCALE GENOMIC DNA]</scope>
    <source>
        <strain evidence="8">BGI_N339</strain>
    </source>
</reference>
<accession>A0AAW3DHX5</accession>
<comment type="caution">
    <text evidence="8">The sequence shown here is derived from an EMBL/GenBank/DDBJ whole genome shotgun (WGS) entry which is preliminary data.</text>
</comment>
<keyword evidence="4 6" id="KW-0479">Metal-binding</keyword>
<dbReference type="InterPro" id="IPR050182">
    <property type="entry name" value="Cytochrome_P450_fam2"/>
</dbReference>
<dbReference type="Gene3D" id="1.10.630.10">
    <property type="entry name" value="Cytochrome P450"/>
    <property type="match status" value="1"/>
</dbReference>
<comment type="similarity">
    <text evidence="2 7">Belongs to the cytochrome P450 family.</text>
</comment>
<evidence type="ECO:0000313" key="8">
    <source>
        <dbReference type="EMBL" id="KFU98369.1"/>
    </source>
</evidence>
<dbReference type="InterPro" id="IPR001128">
    <property type="entry name" value="Cyt_P450"/>
</dbReference>
<keyword evidence="7" id="KW-0560">Oxidoreductase</keyword>
<sequence>GTAVSPNLTSVLSDKNVWATPDTFNPDHFLKDGQFWKRESFLPFSLGKRNCLGEGLARSELFLFFTALPQKF</sequence>
<dbReference type="GO" id="GO:0006805">
    <property type="term" value="P:xenobiotic metabolic process"/>
    <property type="evidence" value="ECO:0007669"/>
    <property type="project" value="TreeGrafter"/>
</dbReference>
<feature type="non-terminal residue" evidence="8">
    <location>
        <position position="72"/>
    </location>
</feature>
<evidence type="ECO:0000256" key="5">
    <source>
        <dbReference type="ARBA" id="ARBA00023004"/>
    </source>
</evidence>
<keyword evidence="7" id="KW-0503">Monooxygenase</keyword>